<accession>A0A062TTC9</accession>
<dbReference type="Proteomes" id="UP000249123">
    <property type="component" value="Unassembled WGS sequence"/>
</dbReference>
<dbReference type="OrthoDB" id="7215872at2"/>
<dbReference type="eggNOG" id="ENOG502Z7KV">
    <property type="taxonomic scope" value="Bacteria"/>
</dbReference>
<proteinExistence type="predicted"/>
<dbReference type="RefSeq" id="WP_034825995.1">
    <property type="nucleotide sequence ID" value="NZ_AWFA01000016.1"/>
</dbReference>
<dbReference type="STRING" id="1280941.HY2_11825"/>
<reference evidence="1 2" key="1">
    <citation type="submission" date="2013-04" db="EMBL/GenBank/DDBJ databases">
        <title>Hyphomonas sp. T24B3 Genome Sequencing.</title>
        <authorList>
            <person name="Lai Q."/>
            <person name="Shao Z."/>
        </authorList>
    </citation>
    <scope>NUCLEOTIDE SEQUENCE [LARGE SCALE GENOMIC DNA]</scope>
    <source>
        <strain evidence="1 2">T24B3</strain>
    </source>
</reference>
<evidence type="ECO:0000313" key="1">
    <source>
        <dbReference type="EMBL" id="RAN33519.1"/>
    </source>
</evidence>
<dbReference type="AlphaFoldDB" id="A0A062TTC9"/>
<dbReference type="EMBL" id="AWFB01000019">
    <property type="protein sequence ID" value="RAN33519.1"/>
    <property type="molecule type" value="Genomic_DNA"/>
</dbReference>
<keyword evidence="2" id="KW-1185">Reference proteome</keyword>
<name>A0A062TTC9_9PROT</name>
<protein>
    <submittedName>
        <fullName evidence="1">Uncharacterized protein</fullName>
    </submittedName>
</protein>
<organism evidence="1 2">
    <name type="scientific">Hyphomonas pacifica</name>
    <dbReference type="NCBI Taxonomy" id="1280941"/>
    <lineage>
        <taxon>Bacteria</taxon>
        <taxon>Pseudomonadati</taxon>
        <taxon>Pseudomonadota</taxon>
        <taxon>Alphaproteobacteria</taxon>
        <taxon>Hyphomonadales</taxon>
        <taxon>Hyphomonadaceae</taxon>
        <taxon>Hyphomonas</taxon>
    </lineage>
</organism>
<sequence length="398" mass="44359">MTNLEILDGRRDASGGYKVDISRGERIGRVSSEWFSRPDDERYLSLSELYASVKSRAERSRTRTVESAAIRVEAHRDDPENLALILPDADAPAAPTHWSFGQLASLVNAPAAYLRQLPAPLAGINLQYGLTSHRAEQIKTLETEDGRTELRAVTGPDYGRIYDHELVAAVQKIAGNGTGDTRWKVPGTLDWSSGVYNPMVDITKDTTTLYASDRDVFLFLVDDMNPIEAGKLPDGSPDLYFRGFYCWNSEVGAKTLGIASFYLRAVCQNRNLWGVEDFQEISIRHSKYAANRFAHEAAPALTRFADSSPRPFVEGIRAARERIVARSDDDRTDFLRKRGFSKAETARIVETVLAEEGRPPESVFDFVQGITAVARSKPQQDARLEMEGKAKKLLERVA</sequence>
<evidence type="ECO:0000313" key="2">
    <source>
        <dbReference type="Proteomes" id="UP000249123"/>
    </source>
</evidence>
<gene>
    <name evidence="1" type="ORF">HY3_12735</name>
</gene>
<comment type="caution">
    <text evidence="1">The sequence shown here is derived from an EMBL/GenBank/DDBJ whole genome shotgun (WGS) entry which is preliminary data.</text>
</comment>